<evidence type="ECO:0000256" key="1">
    <source>
        <dbReference type="ARBA" id="ARBA00007958"/>
    </source>
</evidence>
<dbReference type="PANTHER" id="PTHR14269">
    <property type="entry name" value="CDP-DIACYLGLYCEROL--GLYCEROL-3-PHOSPHATE 3-PHOSPHATIDYLTRANSFERASE-RELATED"/>
    <property type="match status" value="1"/>
</dbReference>
<dbReference type="InterPro" id="IPR006353">
    <property type="entry name" value="HAD-SF_hydro_IIA_CECR5"/>
</dbReference>
<dbReference type="SUPFAM" id="SSF56784">
    <property type="entry name" value="HAD-like"/>
    <property type="match status" value="1"/>
</dbReference>
<dbReference type="Ensembl" id="ENSORLT00020003795.1">
    <property type="protein sequence ID" value="ENSORLP00020025692.1"/>
    <property type="gene ID" value="ENSORLG00020007852.1"/>
</dbReference>
<dbReference type="InterPro" id="IPR036412">
    <property type="entry name" value="HAD-like_sf"/>
</dbReference>
<reference evidence="4" key="4">
    <citation type="submission" date="2025-09" db="UniProtKB">
        <authorList>
            <consortium name="Ensembl"/>
        </authorList>
    </citation>
    <scope>IDENTIFICATION</scope>
    <source>
        <strain evidence="4">HNI</strain>
    </source>
</reference>
<dbReference type="Proteomes" id="UP000265180">
    <property type="component" value="Chromosome 5"/>
</dbReference>
<name>A0A3P9LY54_ORYLA</name>
<keyword evidence="2" id="KW-0732">Signal</keyword>
<comment type="similarity">
    <text evidence="1">Belongs to the HAD-like hydrolase superfamily.</text>
</comment>
<dbReference type="FunFam" id="3.40.50.1000:FF:000081">
    <property type="entry name" value="Haloacid dehalogenase like hydrolase domain containing 5"/>
    <property type="match status" value="1"/>
</dbReference>
<dbReference type="PANTHER" id="PTHR14269:SF43">
    <property type="entry name" value="HALOACID DEHALOGENASE-LIKE HYDROLASE DOMAIN-CONTAINING 5"/>
    <property type="match status" value="1"/>
</dbReference>
<dbReference type="Gene3D" id="3.40.50.1000">
    <property type="entry name" value="HAD superfamily/HAD-like"/>
    <property type="match status" value="2"/>
</dbReference>
<reference evidence="4" key="3">
    <citation type="submission" date="2025-08" db="UniProtKB">
        <authorList>
            <consortium name="Ensembl"/>
        </authorList>
    </citation>
    <scope>IDENTIFICATION</scope>
    <source>
        <strain evidence="4">HNI</strain>
    </source>
</reference>
<dbReference type="InterPro" id="IPR006357">
    <property type="entry name" value="HAD-SF_hydro_IIA"/>
</dbReference>
<evidence type="ECO:0000313" key="4">
    <source>
        <dbReference type="Ensembl" id="ENSORLP00020025692.1"/>
    </source>
</evidence>
<evidence type="ECO:0000256" key="3">
    <source>
        <dbReference type="ARBA" id="ARBA00069384"/>
    </source>
</evidence>
<reference key="1">
    <citation type="journal article" date="2007" name="Nature">
        <title>The medaka draft genome and insights into vertebrate genome evolution.</title>
        <authorList>
            <person name="Kasahara M."/>
            <person name="Naruse K."/>
            <person name="Sasaki S."/>
            <person name="Nakatani Y."/>
            <person name="Qu W."/>
            <person name="Ahsan B."/>
            <person name="Yamada T."/>
            <person name="Nagayasu Y."/>
            <person name="Doi K."/>
            <person name="Kasai Y."/>
            <person name="Jindo T."/>
            <person name="Kobayashi D."/>
            <person name="Shimada A."/>
            <person name="Toyoda A."/>
            <person name="Kuroki Y."/>
            <person name="Fujiyama A."/>
            <person name="Sasaki T."/>
            <person name="Shimizu A."/>
            <person name="Asakawa S."/>
            <person name="Shimizu N."/>
            <person name="Hashimoto S."/>
            <person name="Yang J."/>
            <person name="Lee Y."/>
            <person name="Matsushima K."/>
            <person name="Sugano S."/>
            <person name="Sakaizumi M."/>
            <person name="Narita T."/>
            <person name="Ohishi K."/>
            <person name="Haga S."/>
            <person name="Ohta F."/>
            <person name="Nomoto H."/>
            <person name="Nogata K."/>
            <person name="Morishita T."/>
            <person name="Endo T."/>
            <person name="Shin-I T."/>
            <person name="Takeda H."/>
            <person name="Morishita S."/>
            <person name="Kohara Y."/>
        </authorList>
    </citation>
    <scope>NUCLEOTIDE SEQUENCE [LARGE SCALE GENOMIC DNA]</scope>
    <source>
        <strain>Hd-rR</strain>
    </source>
</reference>
<reference evidence="4 5" key="2">
    <citation type="submission" date="2017-04" db="EMBL/GenBank/DDBJ databases">
        <title>CpG methylation of centromeres and impact of large insertions on vertebrate speciation.</title>
        <authorList>
            <person name="Ichikawa K."/>
            <person name="Yoshimura J."/>
            <person name="Morishita S."/>
        </authorList>
    </citation>
    <scope>NUCLEOTIDE SEQUENCE</scope>
    <source>
        <strain evidence="4 5">HNI</strain>
    </source>
</reference>
<sequence length="400" mass="44807">MRQSLICPLVSYLSINLSSVSPIYQLSCVFHFLSCLSLTCHTPSHFRWSLPFCRSVGVLFDVDGVLLRGGTVIPAARRALRKLVDENNNFLYPVIFVTNAGSCQRLHKARQLSHLLDIHVSPEQVVLSHSPLNIMKTFHNKCVLVSGQGPVTSIAQSLGFQKVVTIEQLSQHHPLLDMVDHNRRPTTPVTIILFGEPVRWETNLQLLVDVLLTEGSPGSAHDPQPPTQLPILACNTDLLWMAEAPAPRFGHGMFLLCLEAVYRKLTGRELQYEALLGKPSLLTYQYAERLLRTQNHNRKLSIIYAVGDNLMTDVYGANLYNRYLSQQPEAMKSGAKRFVCTGVYNPHSPLPSDQNSSITEMVFHGQRDLVLDRDLLEPSRVVEDVEAAVDFMLQQESSDA</sequence>
<accession>A0A3P9LY54</accession>
<organism evidence="4 5">
    <name type="scientific">Oryzias latipes</name>
    <name type="common">Japanese rice fish</name>
    <name type="synonym">Japanese killifish</name>
    <dbReference type="NCBI Taxonomy" id="8090"/>
    <lineage>
        <taxon>Eukaryota</taxon>
        <taxon>Metazoa</taxon>
        <taxon>Chordata</taxon>
        <taxon>Craniata</taxon>
        <taxon>Vertebrata</taxon>
        <taxon>Euteleostomi</taxon>
        <taxon>Actinopterygii</taxon>
        <taxon>Neopterygii</taxon>
        <taxon>Teleostei</taxon>
        <taxon>Neoteleostei</taxon>
        <taxon>Acanthomorphata</taxon>
        <taxon>Ovalentaria</taxon>
        <taxon>Atherinomorphae</taxon>
        <taxon>Beloniformes</taxon>
        <taxon>Adrianichthyidae</taxon>
        <taxon>Oryziinae</taxon>
        <taxon>Oryzias</taxon>
    </lineage>
</organism>
<dbReference type="InterPro" id="IPR050324">
    <property type="entry name" value="CDP-alcohol_PTase-I"/>
</dbReference>
<dbReference type="InterPro" id="IPR023214">
    <property type="entry name" value="HAD_sf"/>
</dbReference>
<dbReference type="NCBIfam" id="TIGR01460">
    <property type="entry name" value="HAD-SF-IIA"/>
    <property type="match status" value="1"/>
</dbReference>
<dbReference type="Pfam" id="PF13344">
    <property type="entry name" value="Hydrolase_6"/>
    <property type="match status" value="1"/>
</dbReference>
<proteinExistence type="inferred from homology"/>
<evidence type="ECO:0000256" key="2">
    <source>
        <dbReference type="ARBA" id="ARBA00022729"/>
    </source>
</evidence>
<evidence type="ECO:0000313" key="5">
    <source>
        <dbReference type="Proteomes" id="UP000265180"/>
    </source>
</evidence>
<dbReference type="AlphaFoldDB" id="A0A3P9LY54"/>
<dbReference type="NCBIfam" id="TIGR01456">
    <property type="entry name" value="CECR5"/>
    <property type="match status" value="1"/>
</dbReference>
<protein>
    <recommendedName>
        <fullName evidence="3">Haloacid dehalogenase-like hydrolase domain-containing 5</fullName>
    </recommendedName>
</protein>